<dbReference type="AlphaFoldDB" id="A0AAD5CLR5"/>
<evidence type="ECO:0000313" key="2">
    <source>
        <dbReference type="EMBL" id="KAI7742836.1"/>
    </source>
</evidence>
<keyword evidence="1" id="KW-0472">Membrane</keyword>
<sequence length="167" mass="19074">ASHGKPDPLVFSMYEEFRFLIRFKGGTMTSMPSLTVYAAWSRFPLGGVVVDGDRHKGNVISNDRYVDDGRPLWQHIVSSSMGCFDSHFRSTIEEIYNNRTAEEQSKHVTRPTSFNYAQVITDVADGKGKREIRRKRFVDTASIFGIFISHGGVLILRAMLIVYRIWH</sequence>
<keyword evidence="1" id="KW-1133">Transmembrane helix</keyword>
<name>A0AAD5CLR5_AMBAR</name>
<feature type="non-terminal residue" evidence="2">
    <location>
        <position position="167"/>
    </location>
</feature>
<feature type="transmembrane region" description="Helical" evidence="1">
    <location>
        <begin position="137"/>
        <end position="166"/>
    </location>
</feature>
<dbReference type="EMBL" id="JAMZMK010007884">
    <property type="protein sequence ID" value="KAI7742836.1"/>
    <property type="molecule type" value="Genomic_DNA"/>
</dbReference>
<keyword evidence="3" id="KW-1185">Reference proteome</keyword>
<gene>
    <name evidence="2" type="ORF">M8C21_028174</name>
</gene>
<reference evidence="2" key="1">
    <citation type="submission" date="2022-06" db="EMBL/GenBank/DDBJ databases">
        <title>Uncovering the hologenomic basis of an extraordinary plant invasion.</title>
        <authorList>
            <person name="Bieker V.C."/>
            <person name="Martin M.D."/>
            <person name="Gilbert T."/>
            <person name="Hodgins K."/>
            <person name="Battlay P."/>
            <person name="Petersen B."/>
            <person name="Wilson J."/>
        </authorList>
    </citation>
    <scope>NUCLEOTIDE SEQUENCE</scope>
    <source>
        <strain evidence="2">AA19_3_7</strain>
        <tissue evidence="2">Leaf</tissue>
    </source>
</reference>
<protein>
    <submittedName>
        <fullName evidence="2">Uncharacterized protein</fullName>
    </submittedName>
</protein>
<proteinExistence type="predicted"/>
<organism evidence="2 3">
    <name type="scientific">Ambrosia artemisiifolia</name>
    <name type="common">Common ragweed</name>
    <dbReference type="NCBI Taxonomy" id="4212"/>
    <lineage>
        <taxon>Eukaryota</taxon>
        <taxon>Viridiplantae</taxon>
        <taxon>Streptophyta</taxon>
        <taxon>Embryophyta</taxon>
        <taxon>Tracheophyta</taxon>
        <taxon>Spermatophyta</taxon>
        <taxon>Magnoliopsida</taxon>
        <taxon>eudicotyledons</taxon>
        <taxon>Gunneridae</taxon>
        <taxon>Pentapetalae</taxon>
        <taxon>asterids</taxon>
        <taxon>campanulids</taxon>
        <taxon>Asterales</taxon>
        <taxon>Asteraceae</taxon>
        <taxon>Asteroideae</taxon>
        <taxon>Heliantheae alliance</taxon>
        <taxon>Heliantheae</taxon>
        <taxon>Ambrosia</taxon>
    </lineage>
</organism>
<keyword evidence="1" id="KW-0812">Transmembrane</keyword>
<comment type="caution">
    <text evidence="2">The sequence shown here is derived from an EMBL/GenBank/DDBJ whole genome shotgun (WGS) entry which is preliminary data.</text>
</comment>
<dbReference type="Proteomes" id="UP001206925">
    <property type="component" value="Unassembled WGS sequence"/>
</dbReference>
<evidence type="ECO:0000313" key="3">
    <source>
        <dbReference type="Proteomes" id="UP001206925"/>
    </source>
</evidence>
<evidence type="ECO:0000256" key="1">
    <source>
        <dbReference type="SAM" id="Phobius"/>
    </source>
</evidence>
<accession>A0AAD5CLR5</accession>